<evidence type="ECO:0000313" key="6">
    <source>
        <dbReference type="Proteomes" id="UP000658382"/>
    </source>
</evidence>
<evidence type="ECO:0000256" key="1">
    <source>
        <dbReference type="ARBA" id="ARBA00006432"/>
    </source>
</evidence>
<dbReference type="PANTHER" id="PTHR43201">
    <property type="entry name" value="ACYL-COA SYNTHETASE"/>
    <property type="match status" value="1"/>
</dbReference>
<feature type="domain" description="AMP-binding enzyme C-terminal" evidence="4">
    <location>
        <begin position="403"/>
        <end position="479"/>
    </location>
</feature>
<dbReference type="Gene3D" id="3.30.300.30">
    <property type="match status" value="1"/>
</dbReference>
<sequence>METLGKLAKKSLKQYKNQPAVKDTKGTLTYDQLRKNACRLAHALLEEGLQKGDRVAILMSNRREHVEFDIAVALTGLIKVPINYRLHPKELEYIINNSQASILFAETELIDSVQVPIKKIDMDLDYSFYTKGKSDEFPNIDVNGDDLYALMYTSGTTGNPKGAMLTHKNMISSAISLNMACEISYGDIIGHVAPLTHGSNFLSQCSLFYGLKQVIFNKFSPEESLEDIEKEKISVIFLVPTLVNLMIHSKNFDPEKLKNIKSINMAGSPIAVDKVNKALELIGPKFAETYGLVEAPMTITMMPKHELKNRPNSCGAAGPFVELMIVDENGEEVPNGEIGEVICKGSLVMKGYWKNEEATNDSFENGWFYTGDLGWKDEDGYLRLVDRAKDTIITGGLNVYPREVEEVLNQHSLVKETCVFGVPDEKWGESICAHVVLSDPSQSVSKEQLIDLCKENMASYKKPKFIEIVEELPKSSYGKILRKTLREKYQVQG</sequence>
<dbReference type="RefSeq" id="WP_188632654.1">
    <property type="nucleotide sequence ID" value="NZ_BMNQ01000019.1"/>
</dbReference>
<evidence type="ECO:0000259" key="3">
    <source>
        <dbReference type="Pfam" id="PF00501"/>
    </source>
</evidence>
<evidence type="ECO:0000313" key="5">
    <source>
        <dbReference type="EMBL" id="GGJ94896.1"/>
    </source>
</evidence>
<evidence type="ECO:0000256" key="2">
    <source>
        <dbReference type="ARBA" id="ARBA00022598"/>
    </source>
</evidence>
<dbReference type="Pfam" id="PF13193">
    <property type="entry name" value="AMP-binding_C"/>
    <property type="match status" value="1"/>
</dbReference>
<dbReference type="Gene3D" id="3.40.50.12780">
    <property type="entry name" value="N-terminal domain of ligase-like"/>
    <property type="match status" value="1"/>
</dbReference>
<dbReference type="InterPro" id="IPR025110">
    <property type="entry name" value="AMP-bd_C"/>
</dbReference>
<dbReference type="InterPro" id="IPR020845">
    <property type="entry name" value="AMP-binding_CS"/>
</dbReference>
<accession>A0A917PWG8</accession>
<dbReference type="SUPFAM" id="SSF56801">
    <property type="entry name" value="Acetyl-CoA synthetase-like"/>
    <property type="match status" value="1"/>
</dbReference>
<organism evidence="5 6">
    <name type="scientific">Lentibacillus kapialis</name>
    <dbReference type="NCBI Taxonomy" id="340214"/>
    <lineage>
        <taxon>Bacteria</taxon>
        <taxon>Bacillati</taxon>
        <taxon>Bacillota</taxon>
        <taxon>Bacilli</taxon>
        <taxon>Bacillales</taxon>
        <taxon>Bacillaceae</taxon>
        <taxon>Lentibacillus</taxon>
    </lineage>
</organism>
<name>A0A917PWG8_9BACI</name>
<comment type="caution">
    <text evidence="5">The sequence shown here is derived from an EMBL/GenBank/DDBJ whole genome shotgun (WGS) entry which is preliminary data.</text>
</comment>
<keyword evidence="6" id="KW-1185">Reference proteome</keyword>
<dbReference type="GO" id="GO:0031956">
    <property type="term" value="F:medium-chain fatty acid-CoA ligase activity"/>
    <property type="evidence" value="ECO:0007669"/>
    <property type="project" value="TreeGrafter"/>
</dbReference>
<keyword evidence="2" id="KW-0436">Ligase</keyword>
<feature type="domain" description="AMP-dependent synthetase/ligase" evidence="3">
    <location>
        <begin position="10"/>
        <end position="353"/>
    </location>
</feature>
<gene>
    <name evidence="5" type="ORF">GCM10007063_16790</name>
</gene>
<dbReference type="InterPro" id="IPR042099">
    <property type="entry name" value="ANL_N_sf"/>
</dbReference>
<comment type="similarity">
    <text evidence="1">Belongs to the ATP-dependent AMP-binding enzyme family.</text>
</comment>
<dbReference type="EMBL" id="BMNQ01000019">
    <property type="protein sequence ID" value="GGJ94896.1"/>
    <property type="molecule type" value="Genomic_DNA"/>
</dbReference>
<dbReference type="AlphaFoldDB" id="A0A917PWG8"/>
<reference evidence="5" key="2">
    <citation type="submission" date="2020-09" db="EMBL/GenBank/DDBJ databases">
        <authorList>
            <person name="Sun Q."/>
            <person name="Ohkuma M."/>
        </authorList>
    </citation>
    <scope>NUCLEOTIDE SEQUENCE</scope>
    <source>
        <strain evidence="5">JCM 12580</strain>
    </source>
</reference>
<dbReference type="FunFam" id="3.30.300.30:FF:000008">
    <property type="entry name" value="2,3-dihydroxybenzoate-AMP ligase"/>
    <property type="match status" value="1"/>
</dbReference>
<evidence type="ECO:0000259" key="4">
    <source>
        <dbReference type="Pfam" id="PF13193"/>
    </source>
</evidence>
<dbReference type="InterPro" id="IPR000873">
    <property type="entry name" value="AMP-dep_synth/lig_dom"/>
</dbReference>
<dbReference type="PROSITE" id="PS00455">
    <property type="entry name" value="AMP_BINDING"/>
    <property type="match status" value="1"/>
</dbReference>
<dbReference type="Pfam" id="PF00501">
    <property type="entry name" value="AMP-binding"/>
    <property type="match status" value="1"/>
</dbReference>
<dbReference type="PANTHER" id="PTHR43201:SF5">
    <property type="entry name" value="MEDIUM-CHAIN ACYL-COA LIGASE ACSF2, MITOCHONDRIAL"/>
    <property type="match status" value="1"/>
</dbReference>
<reference evidence="5" key="1">
    <citation type="journal article" date="2014" name="Int. J. Syst. Evol. Microbiol.">
        <title>Complete genome sequence of Corynebacterium casei LMG S-19264T (=DSM 44701T), isolated from a smear-ripened cheese.</title>
        <authorList>
            <consortium name="US DOE Joint Genome Institute (JGI-PGF)"/>
            <person name="Walter F."/>
            <person name="Albersmeier A."/>
            <person name="Kalinowski J."/>
            <person name="Ruckert C."/>
        </authorList>
    </citation>
    <scope>NUCLEOTIDE SEQUENCE</scope>
    <source>
        <strain evidence="5">JCM 12580</strain>
    </source>
</reference>
<dbReference type="InterPro" id="IPR045851">
    <property type="entry name" value="AMP-bd_C_sf"/>
</dbReference>
<dbReference type="GO" id="GO:0006631">
    <property type="term" value="P:fatty acid metabolic process"/>
    <property type="evidence" value="ECO:0007669"/>
    <property type="project" value="TreeGrafter"/>
</dbReference>
<dbReference type="Proteomes" id="UP000658382">
    <property type="component" value="Unassembled WGS sequence"/>
</dbReference>
<protein>
    <submittedName>
        <fullName evidence="5">AMP-dependent synthetase</fullName>
    </submittedName>
</protein>
<proteinExistence type="inferred from homology"/>